<evidence type="ECO:0000313" key="2">
    <source>
        <dbReference type="EMBL" id="MBC8603950.1"/>
    </source>
</evidence>
<gene>
    <name evidence="3" type="ORF">DWU89_20315</name>
    <name evidence="2" type="ORF">H8784_19790</name>
</gene>
<dbReference type="InterPro" id="IPR014907">
    <property type="entry name" value="BT4734-like_N"/>
</dbReference>
<evidence type="ECO:0000259" key="1">
    <source>
        <dbReference type="SMART" id="SM00942"/>
    </source>
</evidence>
<accession>A0A3D8H8K4</accession>
<dbReference type="Proteomes" id="UP000256321">
    <property type="component" value="Unassembled WGS sequence"/>
</dbReference>
<evidence type="ECO:0000313" key="4">
    <source>
        <dbReference type="Proteomes" id="UP000256321"/>
    </source>
</evidence>
<protein>
    <recommendedName>
        <fullName evidence="1">Primase C-terminal 1 domain-containing protein</fullName>
    </recommendedName>
</protein>
<feature type="domain" description="Primase C-terminal 1" evidence="1">
    <location>
        <begin position="222"/>
        <end position="283"/>
    </location>
</feature>
<dbReference type="SUPFAM" id="SSF52540">
    <property type="entry name" value="P-loop containing nucleoside triphosphate hydrolases"/>
    <property type="match status" value="1"/>
</dbReference>
<organism evidence="3 4">
    <name type="scientific">Parabacteroides acidifaciens</name>
    <dbReference type="NCBI Taxonomy" id="2290935"/>
    <lineage>
        <taxon>Bacteria</taxon>
        <taxon>Pseudomonadati</taxon>
        <taxon>Bacteroidota</taxon>
        <taxon>Bacteroidia</taxon>
        <taxon>Bacteroidales</taxon>
        <taxon>Tannerellaceae</taxon>
        <taxon>Parabacteroides</taxon>
    </lineage>
</organism>
<sequence>NRALVAVLTEIKAGRYAPDVRKLRGCLAEGDKAAAERIKKGLPAFTVSALYNGKRLKECLTGYNPLLILDLDGLTAADIVRLRALIETAAYTVACFLSPGGAGLKVIVYAAVRLEPIPENHRVLYDTMKAWYENLLGVEIDASGSDAGRLCFVSDDSGLFLSPRFSDWLNDTGQLPDDIPLLDPVVPRKGPVAASAAEAMPMEEAPAKDNLPRLFAKARDRTSRKGKYEAGNRNNYVYQFGCQCNRLGISKEETTAYCNRCFSDLPEEEIRQALDSAYSHQEEKGKDEKAARQDRKVESICRYLSEHYMLRYNVVRGFVEWRKKKGRKDFAPVTDYWENSVWCAMQLEGIQCRQSDLHSVILSDFSREYNPFTAYFEGLPAWDGVSDPIARLAATVVTDRPDYWLMCLRKWLVATVACAISTGQENHSVLLLSGEQGIGKTTWCRHLVPPALSGYVYSGNLDPSSKDALLLLSDCFLIILDELSGQSRMELNRLKAMITKDTVHERRAYARNAETYTRRASFLATVNDSQVLTDRTGSRRFLCFEAQGIDYTTPIDHDAIYSQALSLYRSGFKFWFSDTDITEVNTNNEAFQQSSPEEELFYTYFRRPGRFDAPLYLSSSEILAKLAEKTRLSITNLNVNNLG</sequence>
<dbReference type="InterPro" id="IPR014820">
    <property type="entry name" value="PriCT_1"/>
</dbReference>
<dbReference type="Proteomes" id="UP000629596">
    <property type="component" value="Unassembled WGS sequence"/>
</dbReference>
<evidence type="ECO:0000313" key="3">
    <source>
        <dbReference type="EMBL" id="RDU47306.1"/>
    </source>
</evidence>
<dbReference type="AlphaFoldDB" id="A0A3D8H8K4"/>
<dbReference type="Pfam" id="PF05272">
    <property type="entry name" value="VapE-like_dom"/>
    <property type="match status" value="1"/>
</dbReference>
<dbReference type="EMBL" id="JACRTI010000112">
    <property type="protein sequence ID" value="MBC8603950.1"/>
    <property type="molecule type" value="Genomic_DNA"/>
</dbReference>
<dbReference type="PANTHER" id="PTHR34985">
    <property type="entry name" value="SLR0554 PROTEIN"/>
    <property type="match status" value="1"/>
</dbReference>
<name>A0A3D8H8K4_9BACT</name>
<proteinExistence type="predicted"/>
<comment type="caution">
    <text evidence="3">The sequence shown here is derived from an EMBL/GenBank/DDBJ whole genome shotgun (WGS) entry which is preliminary data.</text>
</comment>
<dbReference type="Pfam" id="PF08800">
    <property type="entry name" value="BT4734-like_N"/>
    <property type="match status" value="1"/>
</dbReference>
<dbReference type="PANTHER" id="PTHR34985:SF1">
    <property type="entry name" value="SLR0554 PROTEIN"/>
    <property type="match status" value="1"/>
</dbReference>
<keyword evidence="5" id="KW-1185">Reference proteome</keyword>
<feature type="non-terminal residue" evidence="3">
    <location>
        <position position="643"/>
    </location>
</feature>
<dbReference type="InterPro" id="IPR007936">
    <property type="entry name" value="VapE-like_dom"/>
</dbReference>
<dbReference type="SMART" id="SM00942">
    <property type="entry name" value="PriCT_1"/>
    <property type="match status" value="1"/>
</dbReference>
<dbReference type="EMBL" id="QREV01000112">
    <property type="protein sequence ID" value="RDU47306.1"/>
    <property type="molecule type" value="Genomic_DNA"/>
</dbReference>
<feature type="non-terminal residue" evidence="3">
    <location>
        <position position="1"/>
    </location>
</feature>
<reference evidence="2 5" key="2">
    <citation type="submission" date="2020-08" db="EMBL/GenBank/DDBJ databases">
        <title>Genome public.</title>
        <authorList>
            <person name="Liu C."/>
            <person name="Sun Q."/>
        </authorList>
    </citation>
    <scope>NUCLEOTIDE SEQUENCE [LARGE SCALE GENOMIC DNA]</scope>
    <source>
        <strain evidence="2 5">426_9</strain>
    </source>
</reference>
<dbReference type="Gene3D" id="3.40.50.300">
    <property type="entry name" value="P-loop containing nucleotide triphosphate hydrolases"/>
    <property type="match status" value="1"/>
</dbReference>
<reference evidence="3 4" key="1">
    <citation type="submission" date="2018-07" db="EMBL/GenBank/DDBJ databases">
        <title>Parabacteroides acidifaciens nov. sp., isolated from human feces.</title>
        <authorList>
            <person name="Wang Y.J."/>
        </authorList>
    </citation>
    <scope>NUCLEOTIDE SEQUENCE [LARGE SCALE GENOMIC DNA]</scope>
    <source>
        <strain evidence="3 4">426-9</strain>
    </source>
</reference>
<dbReference type="InterPro" id="IPR027417">
    <property type="entry name" value="P-loop_NTPase"/>
</dbReference>
<evidence type="ECO:0000313" key="5">
    <source>
        <dbReference type="Proteomes" id="UP000629596"/>
    </source>
</evidence>